<protein>
    <submittedName>
        <fullName evidence="1">Uncharacterized protein</fullName>
    </submittedName>
</protein>
<dbReference type="RefSeq" id="WP_143917198.1">
    <property type="nucleotide sequence ID" value="NZ_CANMIK010000041.1"/>
</dbReference>
<dbReference type="EMBL" id="VLNR01000035">
    <property type="protein sequence ID" value="TSE07249.1"/>
    <property type="molecule type" value="Genomic_DNA"/>
</dbReference>
<dbReference type="OrthoDB" id="6402335at2"/>
<comment type="caution">
    <text evidence="1">The sequence shown here is derived from an EMBL/GenBank/DDBJ whole genome shotgun (WGS) entry which is preliminary data.</text>
</comment>
<sequence length="320" mass="37362">MKLLSIYIVFGSSFFFFLGQGQTKEELEINTNLITYDLDNYWEAYELFQKDTANAISIFNAYYFDKASPGLKDYFSKKIHSTEAFVKGQRKRADLYKAIKSNTYNINTKKLQITEGMNRFKTMYPEVIFPNVYFMVGNFNSAGTISDKGLLIGIDQIARSENIPTHELSFGEKNNFRDIDELPHIVIHELVHFQQDINFEERRLLYAAIGEGLADFLADMFTGTTSKKHLNEFAKGKEVEIWERFKKEMLLTNTTQNWLSNADTATEEWPADLGYWMGHKICKAYYEEQEDKKEAIRYMLKLPSVKIEEFLKESKIEEKL</sequence>
<evidence type="ECO:0000313" key="2">
    <source>
        <dbReference type="Proteomes" id="UP000318833"/>
    </source>
</evidence>
<gene>
    <name evidence="1" type="ORF">FOF46_16325</name>
</gene>
<evidence type="ECO:0000313" key="1">
    <source>
        <dbReference type="EMBL" id="TSE07249.1"/>
    </source>
</evidence>
<organism evidence="1 2">
    <name type="scientific">Aquimarina algiphila</name>
    <dbReference type="NCBI Taxonomy" id="2047982"/>
    <lineage>
        <taxon>Bacteria</taxon>
        <taxon>Pseudomonadati</taxon>
        <taxon>Bacteroidota</taxon>
        <taxon>Flavobacteriia</taxon>
        <taxon>Flavobacteriales</taxon>
        <taxon>Flavobacteriaceae</taxon>
        <taxon>Aquimarina</taxon>
    </lineage>
</organism>
<reference evidence="1 2" key="1">
    <citation type="submission" date="2019-07" db="EMBL/GenBank/DDBJ databases">
        <title>The draft genome sequence of Aquimarina algiphila M91.</title>
        <authorList>
            <person name="Meng X."/>
        </authorList>
    </citation>
    <scope>NUCLEOTIDE SEQUENCE [LARGE SCALE GENOMIC DNA]</scope>
    <source>
        <strain evidence="1 2">M91</strain>
    </source>
</reference>
<keyword evidence="2" id="KW-1185">Reference proteome</keyword>
<name>A0A554VI19_9FLAO</name>
<dbReference type="InterPro" id="IPR019853">
    <property type="entry name" value="GldB-like"/>
</dbReference>
<dbReference type="AlphaFoldDB" id="A0A554VI19"/>
<accession>A0A554VI19</accession>
<dbReference type="Proteomes" id="UP000318833">
    <property type="component" value="Unassembled WGS sequence"/>
</dbReference>
<dbReference type="Pfam" id="PF25594">
    <property type="entry name" value="GldB_lipo"/>
    <property type="match status" value="1"/>
</dbReference>
<proteinExistence type="predicted"/>